<evidence type="ECO:0000313" key="2">
    <source>
        <dbReference type="EMBL" id="KAI7735208.1"/>
    </source>
</evidence>
<evidence type="ECO:0000256" key="1">
    <source>
        <dbReference type="SAM" id="Phobius"/>
    </source>
</evidence>
<keyword evidence="1" id="KW-0472">Membrane</keyword>
<dbReference type="EMBL" id="JAMZMK010009532">
    <property type="protein sequence ID" value="KAI7735208.1"/>
    <property type="molecule type" value="Genomic_DNA"/>
</dbReference>
<evidence type="ECO:0000313" key="3">
    <source>
        <dbReference type="Proteomes" id="UP001206925"/>
    </source>
</evidence>
<accession>A0AAD5GCK9</accession>
<gene>
    <name evidence="2" type="ORF">M8C21_030500</name>
</gene>
<sequence length="92" mass="9767">FFSDYGRYEPFARSLIEGSGFAQARTMALTCGAASGINAVAAFGCGATLSLLTGLRGREVISIGVIFALVNGGIFKVIIKEMKKGSRSTWFH</sequence>
<feature type="non-terminal residue" evidence="2">
    <location>
        <position position="92"/>
    </location>
</feature>
<reference evidence="2" key="1">
    <citation type="submission" date="2022-06" db="EMBL/GenBank/DDBJ databases">
        <title>Uncovering the hologenomic basis of an extraordinary plant invasion.</title>
        <authorList>
            <person name="Bieker V.C."/>
            <person name="Martin M.D."/>
            <person name="Gilbert T."/>
            <person name="Hodgins K."/>
            <person name="Battlay P."/>
            <person name="Petersen B."/>
            <person name="Wilson J."/>
        </authorList>
    </citation>
    <scope>NUCLEOTIDE SEQUENCE</scope>
    <source>
        <strain evidence="2">AA19_3_7</strain>
        <tissue evidence="2">Leaf</tissue>
    </source>
</reference>
<keyword evidence="1" id="KW-1133">Transmembrane helix</keyword>
<keyword evidence="1" id="KW-0812">Transmembrane</keyword>
<dbReference type="AlphaFoldDB" id="A0AAD5GCK9"/>
<organism evidence="2 3">
    <name type="scientific">Ambrosia artemisiifolia</name>
    <name type="common">Common ragweed</name>
    <dbReference type="NCBI Taxonomy" id="4212"/>
    <lineage>
        <taxon>Eukaryota</taxon>
        <taxon>Viridiplantae</taxon>
        <taxon>Streptophyta</taxon>
        <taxon>Embryophyta</taxon>
        <taxon>Tracheophyta</taxon>
        <taxon>Spermatophyta</taxon>
        <taxon>Magnoliopsida</taxon>
        <taxon>eudicotyledons</taxon>
        <taxon>Gunneridae</taxon>
        <taxon>Pentapetalae</taxon>
        <taxon>asterids</taxon>
        <taxon>campanulids</taxon>
        <taxon>Asterales</taxon>
        <taxon>Asteraceae</taxon>
        <taxon>Asteroideae</taxon>
        <taxon>Heliantheae alliance</taxon>
        <taxon>Heliantheae</taxon>
        <taxon>Ambrosia</taxon>
    </lineage>
</organism>
<proteinExistence type="predicted"/>
<keyword evidence="3" id="KW-1185">Reference proteome</keyword>
<comment type="caution">
    <text evidence="2">The sequence shown here is derived from an EMBL/GenBank/DDBJ whole genome shotgun (WGS) entry which is preliminary data.</text>
</comment>
<feature type="transmembrane region" description="Helical" evidence="1">
    <location>
        <begin position="60"/>
        <end position="79"/>
    </location>
</feature>
<dbReference type="Proteomes" id="UP001206925">
    <property type="component" value="Unassembled WGS sequence"/>
</dbReference>
<protein>
    <submittedName>
        <fullName evidence="2">Uncharacterized protein</fullName>
    </submittedName>
</protein>
<name>A0AAD5GCK9_AMBAR</name>